<organism evidence="3 4">
    <name type="scientific">Croceibacterium salegens</name>
    <dbReference type="NCBI Taxonomy" id="1737568"/>
    <lineage>
        <taxon>Bacteria</taxon>
        <taxon>Pseudomonadati</taxon>
        <taxon>Pseudomonadota</taxon>
        <taxon>Alphaproteobacteria</taxon>
        <taxon>Sphingomonadales</taxon>
        <taxon>Erythrobacteraceae</taxon>
        <taxon>Croceibacterium</taxon>
    </lineage>
</organism>
<feature type="domain" description="Autotransporter" evidence="2">
    <location>
        <begin position="1640"/>
        <end position="1916"/>
    </location>
</feature>
<accession>A0A6I4SV87</accession>
<name>A0A6I4SV87_9SPHN</name>
<sequence length="1916" mass="185166">MNCSTLPASASLSAASYGGSGGSGTSAVAPATPGTGGRGGDGGTVIVENLANGDVPAWGTGLFALSQGGNGGHGGDADTFGSGADGGNGGNGGDVYVINDGSVSTINDQAAGMFGLTQGGTAGYGGSGGWFSGKGGDGGTGGNSGSDAIGVNSGSVITSGVKSHGIAMHSVGGQGGYGGTTNGLFFAMGGDGGPGGLGGFVSASNSGTILTTGYNAKGIDALSLGGGGGDGGSAYSVGAFFDVAIGGSGGYGGDAGVVEAFNSGSINTSGVGGMGISAKSIGGGGGDGGSAYAVSVGSNFAFSFAMGGSGGHGGDGNIVSVTNYAAGSIVTGSGDNDSLDLSSGSKLLGDFATGLLAQSIGGGGGNAHTAFTVAASASDEASLSVNVALGGSGGDGGHGGEVDVQSDGSIATFGRFASGILAQSIGGGGGNGGHTFAVDVAVAPMGGTLSINLAGSGGGGGAGGNVWTTVSGDITTAGMFSSGIIAQSIAGGGGNGGQTFDSSNMVGDTSINLGVSMGGGGGIGGQAGDVTSILQASGIVETYGDMATGMLAQSTGGGGGSGGSVQTYAAGIQAGDGMAANIGVNLGGGAGNGGAGGTITQTVDGTITTYGVMSMGAVAQSIGGGGGNGGHVFAVDIAASVDSDIDGTEGKAVNANVNVGGAGGAGADGGDVTLKLGGSFTTEGSLSTGALLQSIGGGGGNGGNVHSFSLTTSVPKSLGGLGNRVANLASSYFGETFDGNTNLDLTVNVGGSGGGGGVGGDVYALLDGGTITTSGYHATGLHAQSIGGGGGNGGSAIANGFAGLSTVGISVSVGGHGGAGATGGDVTIKNEADVGNTTVQTSGEHSYGIHAQSIGGGGGAGGATDSAKYTASVLTGLNLTIGVGGVGGTGNVGGDILVRDVTALTSGTNAYGILAQTIGGGGGSGGAADGSGTVQVKIGGSGGSGNDGGTVTIRNALAQTTGVGSAGIVAQSIGGGGGNAGVASAGGWNNWVDDAAKAIATDLNVDVAGGDGGGGDVIIGCGAAGDPSTDTCGVKVNTSGVVGIGIVAQSIGGGGGLFQVSNTLDTPLNLNLGKSTTGSGASGRVIVSDIGGNGNIDVTTSGEGAIGILAQSIDSAGATIIADSAPNITSDDFGMLSATAANGGVLVDLQGKVSTTGGNAIGILGQSLSNAYVIITPDGAQLYGSAALETTDNKAVNNLTMRSGSSVTTTGASAHGIMMQTASANGAAYENNKALAGDYTGYGYDRAQTIDIAGSISVSGDDAWGIYSNNSFCCGTVSVSVYTTHILLESPGTITAAANSAGGIYVADNGNVILDITGSIIAYGGTAIDVNAGDIIAMNLDGTIDGDISASAASISVLLDGTLNGSLTLSDYGGTVSVYSVDGTITAGDDGLALSTETTSGTFVLGDVNGKITGLDLEQSSGASTLMAHGTINGTIDGAFDYQFGTSAAAHILNISGDGGTSDYINVRSFQAGGPDGGIILKLTSLPTGDFEPSTLIFTDGGLSSGDASSVYGLVTQTLATTFNVSLGFNPYWSSVTLDSIDIDFTRAGLTGNFAQMATLANAQVDAYATGDTTVTSDDNLVKYLLMGANETDLQRLQDELTIIEPSLHYGTAQSDATAIQAALNDLQSCGDTRMASVNPIVQGECYWAKYIWRDNEHLDGAQKDHASGLALGRQFTINDRVHLGVSGVFEDTRFTSATALSEGSRVGLGAILKYNTDSNFASLSVLGSYSWADGTRSVTLPVELGGETLTANSEHEALTFTTRLRGGHLFDLGFIDVTTLIDADMSVLHNYGYTEDGAGSMNLTVAPTTNTVFDFRPAAQIGKHFSLGKISVRTYAELGYRFRIGDLHMRAGMAEGYDSSFFTKVTSHREDSLPTYGLGMILDLSEELEARVNYDLEKGGQDRLQKFSAKLAFKF</sequence>
<proteinExistence type="predicted"/>
<dbReference type="InterPro" id="IPR005546">
    <property type="entry name" value="Autotransporte_beta"/>
</dbReference>
<keyword evidence="4" id="KW-1185">Reference proteome</keyword>
<dbReference type="PROSITE" id="PS51208">
    <property type="entry name" value="AUTOTRANSPORTER"/>
    <property type="match status" value="1"/>
</dbReference>
<dbReference type="SMART" id="SM00869">
    <property type="entry name" value="Autotransporter"/>
    <property type="match status" value="1"/>
</dbReference>
<gene>
    <name evidence="3" type="ORF">GRI89_07065</name>
</gene>
<protein>
    <recommendedName>
        <fullName evidence="2">Autotransporter domain-containing protein</fullName>
    </recommendedName>
</protein>
<comment type="caution">
    <text evidence="3">The sequence shown here is derived from an EMBL/GenBank/DDBJ whole genome shotgun (WGS) entry which is preliminary data.</text>
</comment>
<reference evidence="3 4" key="1">
    <citation type="submission" date="2019-12" db="EMBL/GenBank/DDBJ databases">
        <title>Genomic-based taxomic classification of the family Erythrobacteraceae.</title>
        <authorList>
            <person name="Xu L."/>
        </authorList>
    </citation>
    <scope>NUCLEOTIDE SEQUENCE [LARGE SCALE GENOMIC DNA]</scope>
    <source>
        <strain evidence="3 4">MCCC 1K01500</strain>
    </source>
</reference>
<evidence type="ECO:0000313" key="3">
    <source>
        <dbReference type="EMBL" id="MXO59299.1"/>
    </source>
</evidence>
<dbReference type="EMBL" id="WTYM01000033">
    <property type="protein sequence ID" value="MXO59299.1"/>
    <property type="molecule type" value="Genomic_DNA"/>
</dbReference>
<evidence type="ECO:0000313" key="4">
    <source>
        <dbReference type="Proteomes" id="UP000433652"/>
    </source>
</evidence>
<feature type="region of interest" description="Disordered" evidence="1">
    <location>
        <begin position="18"/>
        <end position="45"/>
    </location>
</feature>
<evidence type="ECO:0000259" key="2">
    <source>
        <dbReference type="PROSITE" id="PS51208"/>
    </source>
</evidence>
<dbReference type="RefSeq" id="WP_159793568.1">
    <property type="nucleotide sequence ID" value="NZ_WTYM01000033.1"/>
</dbReference>
<dbReference type="Proteomes" id="UP000433652">
    <property type="component" value="Unassembled WGS sequence"/>
</dbReference>
<dbReference type="InterPro" id="IPR036709">
    <property type="entry name" value="Autotransporte_beta_dom_sf"/>
</dbReference>
<dbReference type="OrthoDB" id="7794164at2"/>
<evidence type="ECO:0000256" key="1">
    <source>
        <dbReference type="SAM" id="MobiDB-lite"/>
    </source>
</evidence>
<feature type="compositionally biased region" description="Gly residues" evidence="1">
    <location>
        <begin position="34"/>
        <end position="43"/>
    </location>
</feature>
<dbReference type="SUPFAM" id="SSF103515">
    <property type="entry name" value="Autotransporter"/>
    <property type="match status" value="1"/>
</dbReference>